<comment type="caution">
    <text evidence="2">The sequence shown here is derived from an EMBL/GenBank/DDBJ whole genome shotgun (WGS) entry which is preliminary data.</text>
</comment>
<reference evidence="2" key="2">
    <citation type="submission" date="2021-04" db="EMBL/GenBank/DDBJ databases">
        <authorList>
            <person name="Gilroy R."/>
        </authorList>
    </citation>
    <scope>NUCLEOTIDE SEQUENCE</scope>
    <source>
        <strain evidence="2">ChiHjej10B9-4811</strain>
    </source>
</reference>
<accession>A0A9D2UF35</accession>
<feature type="transmembrane region" description="Helical" evidence="1">
    <location>
        <begin position="109"/>
        <end position="127"/>
    </location>
</feature>
<organism evidence="2 3">
    <name type="scientific">Candidatus Rothia avistercoris</name>
    <dbReference type="NCBI Taxonomy" id="2840479"/>
    <lineage>
        <taxon>Bacteria</taxon>
        <taxon>Bacillati</taxon>
        <taxon>Actinomycetota</taxon>
        <taxon>Actinomycetes</taxon>
        <taxon>Micrococcales</taxon>
        <taxon>Micrococcaceae</taxon>
        <taxon>Rothia</taxon>
    </lineage>
</organism>
<evidence type="ECO:0000256" key="1">
    <source>
        <dbReference type="SAM" id="Phobius"/>
    </source>
</evidence>
<dbReference type="AlphaFoldDB" id="A0A9D2UF35"/>
<gene>
    <name evidence="2" type="ORF">H9908_05355</name>
</gene>
<sequence>MTEQTIQSRPAVQQASAPYTHEERIGGSWPQALTITALFTALAASLIFQAHLLNMALVFCCVAFGFYISRRRASAKRTLPISYGLASQTVFAVAVLALLFPGLDHPTSATWRLPLLAVTTLLFHRFVTPGYHPLKRTARD</sequence>
<feature type="transmembrane region" description="Helical" evidence="1">
    <location>
        <begin position="81"/>
        <end position="103"/>
    </location>
</feature>
<proteinExistence type="predicted"/>
<name>A0A9D2UF35_9MICC</name>
<keyword evidence="1" id="KW-0812">Transmembrane</keyword>
<dbReference type="EMBL" id="DWUS01000122">
    <property type="protein sequence ID" value="HJD51274.1"/>
    <property type="molecule type" value="Genomic_DNA"/>
</dbReference>
<dbReference type="Proteomes" id="UP000823908">
    <property type="component" value="Unassembled WGS sequence"/>
</dbReference>
<reference evidence="2" key="1">
    <citation type="journal article" date="2021" name="PeerJ">
        <title>Extensive microbial diversity within the chicken gut microbiome revealed by metagenomics and culture.</title>
        <authorList>
            <person name="Gilroy R."/>
            <person name="Ravi A."/>
            <person name="Getino M."/>
            <person name="Pursley I."/>
            <person name="Horton D.L."/>
            <person name="Alikhan N.F."/>
            <person name="Baker D."/>
            <person name="Gharbi K."/>
            <person name="Hall N."/>
            <person name="Watson M."/>
            <person name="Adriaenssens E.M."/>
            <person name="Foster-Nyarko E."/>
            <person name="Jarju S."/>
            <person name="Secka A."/>
            <person name="Antonio M."/>
            <person name="Oren A."/>
            <person name="Chaudhuri R.R."/>
            <person name="La Ragione R."/>
            <person name="Hildebrand F."/>
            <person name="Pallen M.J."/>
        </authorList>
    </citation>
    <scope>NUCLEOTIDE SEQUENCE</scope>
    <source>
        <strain evidence="2">ChiHjej10B9-4811</strain>
    </source>
</reference>
<evidence type="ECO:0000313" key="2">
    <source>
        <dbReference type="EMBL" id="HJD51274.1"/>
    </source>
</evidence>
<keyword evidence="1" id="KW-1133">Transmembrane helix</keyword>
<protein>
    <submittedName>
        <fullName evidence="2">Uncharacterized protein</fullName>
    </submittedName>
</protein>
<evidence type="ECO:0000313" key="3">
    <source>
        <dbReference type="Proteomes" id="UP000823908"/>
    </source>
</evidence>
<keyword evidence="1" id="KW-0472">Membrane</keyword>
<feature type="transmembrane region" description="Helical" evidence="1">
    <location>
        <begin position="46"/>
        <end position="69"/>
    </location>
</feature>